<feature type="transmembrane region" description="Helical" evidence="7">
    <location>
        <begin position="12"/>
        <end position="31"/>
    </location>
</feature>
<dbReference type="FunFam" id="3.20.20.10:FF:000002">
    <property type="entry name" value="Alanine racemase"/>
    <property type="match status" value="1"/>
</dbReference>
<dbReference type="PANTHER" id="PTHR30511:SF0">
    <property type="entry name" value="ALANINE RACEMASE, CATABOLIC-RELATED"/>
    <property type="match status" value="1"/>
</dbReference>
<feature type="modified residue" description="N6-(pyridoxal phosphate)lysine" evidence="4 5">
    <location>
        <position position="375"/>
    </location>
</feature>
<dbReference type="InterPro" id="IPR000821">
    <property type="entry name" value="Ala_racemase"/>
</dbReference>
<comment type="caution">
    <text evidence="9">The sequence shown here is derived from an EMBL/GenBank/DDBJ whole genome shotgun (WGS) entry which is preliminary data.</text>
</comment>
<evidence type="ECO:0000256" key="4">
    <source>
        <dbReference type="HAMAP-Rule" id="MF_01201"/>
    </source>
</evidence>
<dbReference type="Gene3D" id="3.20.20.10">
    <property type="entry name" value="Alanine racemase"/>
    <property type="match status" value="1"/>
</dbReference>
<feature type="transmembrane region" description="Helical" evidence="7">
    <location>
        <begin position="220"/>
        <end position="242"/>
    </location>
</feature>
<keyword evidence="7" id="KW-0812">Transmembrane</keyword>
<feature type="active site" description="Proton acceptor; specific for D-alanine" evidence="4">
    <location>
        <position position="375"/>
    </location>
</feature>
<comment type="catalytic activity">
    <reaction evidence="4">
        <text>L-alanine = D-alanine</text>
        <dbReference type="Rhea" id="RHEA:20249"/>
        <dbReference type="ChEBI" id="CHEBI:57416"/>
        <dbReference type="ChEBI" id="CHEBI:57972"/>
        <dbReference type="EC" id="5.1.1.1"/>
    </reaction>
</comment>
<comment type="cofactor">
    <cofactor evidence="1 4 5">
        <name>pyridoxal 5'-phosphate</name>
        <dbReference type="ChEBI" id="CHEBI:597326"/>
    </cofactor>
</comment>
<dbReference type="GO" id="GO:0030632">
    <property type="term" value="P:D-alanine biosynthetic process"/>
    <property type="evidence" value="ECO:0007669"/>
    <property type="project" value="UniProtKB-UniRule"/>
</dbReference>
<name>A0A4R3K138_9FIRM</name>
<dbReference type="GO" id="GO:0005829">
    <property type="term" value="C:cytosol"/>
    <property type="evidence" value="ECO:0007669"/>
    <property type="project" value="TreeGrafter"/>
</dbReference>
<feature type="binding site" evidence="4 6">
    <location>
        <position position="469"/>
    </location>
    <ligand>
        <name>substrate</name>
    </ligand>
</feature>
<dbReference type="InterPro" id="IPR001608">
    <property type="entry name" value="Ala_racemase_N"/>
</dbReference>
<evidence type="ECO:0000256" key="1">
    <source>
        <dbReference type="ARBA" id="ARBA00001933"/>
    </source>
</evidence>
<dbReference type="OrthoDB" id="9813814at2"/>
<feature type="transmembrane region" description="Helical" evidence="7">
    <location>
        <begin position="279"/>
        <end position="298"/>
    </location>
</feature>
<dbReference type="Proteomes" id="UP000295726">
    <property type="component" value="Unassembled WGS sequence"/>
</dbReference>
<dbReference type="InterPro" id="IPR011079">
    <property type="entry name" value="Ala_racemase_C"/>
</dbReference>
<dbReference type="GO" id="GO:0030170">
    <property type="term" value="F:pyridoxal phosphate binding"/>
    <property type="evidence" value="ECO:0007669"/>
    <property type="project" value="UniProtKB-UniRule"/>
</dbReference>
<feature type="transmembrane region" description="Helical" evidence="7">
    <location>
        <begin position="148"/>
        <end position="169"/>
    </location>
</feature>
<evidence type="ECO:0000259" key="8">
    <source>
        <dbReference type="SMART" id="SM01005"/>
    </source>
</evidence>
<comment type="function">
    <text evidence="4">Catalyzes the interconversion of L-alanine and D-alanine. May also act on other amino acids.</text>
</comment>
<dbReference type="PANTHER" id="PTHR30511">
    <property type="entry name" value="ALANINE RACEMASE"/>
    <property type="match status" value="1"/>
</dbReference>
<keyword evidence="7" id="KW-1133">Transmembrane helix</keyword>
<dbReference type="SUPFAM" id="SSF50621">
    <property type="entry name" value="Alanine racemase C-terminal domain-like"/>
    <property type="match status" value="1"/>
</dbReference>
<organism evidence="9 10">
    <name type="scientific">Muricomes intestini</name>
    <dbReference type="NCBI Taxonomy" id="1796634"/>
    <lineage>
        <taxon>Bacteria</taxon>
        <taxon>Bacillati</taxon>
        <taxon>Bacillota</taxon>
        <taxon>Clostridia</taxon>
        <taxon>Lachnospirales</taxon>
        <taxon>Lachnospiraceae</taxon>
        <taxon>Muricomes</taxon>
    </lineage>
</organism>
<comment type="similarity">
    <text evidence="4">Belongs to the alanine racemase family.</text>
</comment>
<dbReference type="InterPro" id="IPR029066">
    <property type="entry name" value="PLP-binding_barrel"/>
</dbReference>
<evidence type="ECO:0000256" key="6">
    <source>
        <dbReference type="PIRSR" id="PIRSR600821-52"/>
    </source>
</evidence>
<gene>
    <name evidence="9" type="ORF">EDD59_13920</name>
</gene>
<dbReference type="InterPro" id="IPR002656">
    <property type="entry name" value="Acyl_transf_3_dom"/>
</dbReference>
<feature type="transmembrane region" description="Helical" evidence="7">
    <location>
        <begin position="43"/>
        <end position="66"/>
    </location>
</feature>
<dbReference type="NCBIfam" id="TIGR00492">
    <property type="entry name" value="alr"/>
    <property type="match status" value="1"/>
</dbReference>
<feature type="transmembrane region" description="Helical" evidence="7">
    <location>
        <begin position="189"/>
        <end position="208"/>
    </location>
</feature>
<evidence type="ECO:0000256" key="3">
    <source>
        <dbReference type="ARBA" id="ARBA00023235"/>
    </source>
</evidence>
<feature type="transmembrane region" description="Helical" evidence="7">
    <location>
        <begin position="248"/>
        <end position="267"/>
    </location>
</feature>
<feature type="domain" description="Alanine racemase C-terminal" evidence="8">
    <location>
        <begin position="581"/>
        <end position="710"/>
    </location>
</feature>
<dbReference type="Pfam" id="PF00842">
    <property type="entry name" value="Ala_racemase_C"/>
    <property type="match status" value="1"/>
</dbReference>
<keyword evidence="10" id="KW-1185">Reference proteome</keyword>
<dbReference type="AlphaFoldDB" id="A0A4R3K138"/>
<reference evidence="9 10" key="1">
    <citation type="submission" date="2019-03" db="EMBL/GenBank/DDBJ databases">
        <title>Genomic Encyclopedia of Type Strains, Phase IV (KMG-IV): sequencing the most valuable type-strain genomes for metagenomic binning, comparative biology and taxonomic classification.</title>
        <authorList>
            <person name="Goeker M."/>
        </authorList>
    </citation>
    <scope>NUCLEOTIDE SEQUENCE [LARGE SCALE GENOMIC DNA]</scope>
    <source>
        <strain evidence="9 10">DSM 29489</strain>
    </source>
</reference>
<keyword evidence="2 4" id="KW-0663">Pyridoxal phosphate</keyword>
<evidence type="ECO:0000313" key="10">
    <source>
        <dbReference type="Proteomes" id="UP000295726"/>
    </source>
</evidence>
<dbReference type="NCBIfam" id="NF033131">
    <property type="entry name" value="vanT-G-Cterm"/>
    <property type="match status" value="1"/>
</dbReference>
<feature type="binding site" evidence="4 6">
    <location>
        <position position="651"/>
    </location>
    <ligand>
        <name>substrate</name>
    </ligand>
</feature>
<dbReference type="RefSeq" id="WP_132383883.1">
    <property type="nucleotide sequence ID" value="NZ_SLZZ01000039.1"/>
</dbReference>
<dbReference type="PRINTS" id="PR00992">
    <property type="entry name" value="ALARACEMASE"/>
</dbReference>
<feature type="transmembrane region" description="Helical" evidence="7">
    <location>
        <begin position="310"/>
        <end position="333"/>
    </location>
</feature>
<protein>
    <recommendedName>
        <fullName evidence="4">Alanine racemase</fullName>
        <ecNumber evidence="4">5.1.1.1</ecNumber>
    </recommendedName>
</protein>
<comment type="pathway">
    <text evidence="4">Amino-acid biosynthesis; D-alanine biosynthesis; D-alanine from L-alanine: step 1/1.</text>
</comment>
<dbReference type="EC" id="5.1.1.1" evidence="4"/>
<dbReference type="GO" id="GO:0016747">
    <property type="term" value="F:acyltransferase activity, transferring groups other than amino-acyl groups"/>
    <property type="evidence" value="ECO:0007669"/>
    <property type="project" value="InterPro"/>
</dbReference>
<evidence type="ECO:0000256" key="7">
    <source>
        <dbReference type="SAM" id="Phobius"/>
    </source>
</evidence>
<dbReference type="InterPro" id="IPR009006">
    <property type="entry name" value="Ala_racemase/Decarboxylase_C"/>
</dbReference>
<feature type="transmembrane region" description="Helical" evidence="7">
    <location>
        <begin position="78"/>
        <end position="102"/>
    </location>
</feature>
<dbReference type="SMART" id="SM01005">
    <property type="entry name" value="Ala_racemase_C"/>
    <property type="match status" value="1"/>
</dbReference>
<dbReference type="HAMAP" id="MF_01201">
    <property type="entry name" value="Ala_racemase"/>
    <property type="match status" value="1"/>
</dbReference>
<dbReference type="SUPFAM" id="SSF51419">
    <property type="entry name" value="PLP-binding barrel"/>
    <property type="match status" value="1"/>
</dbReference>
<keyword evidence="7" id="KW-0472">Membrane</keyword>
<dbReference type="UniPathway" id="UPA00042">
    <property type="reaction ID" value="UER00497"/>
</dbReference>
<feature type="active site" description="Proton acceptor; specific for L-alanine" evidence="4">
    <location>
        <position position="602"/>
    </location>
</feature>
<sequence length="710" mass="78926">MTKDKQYGGLDTFKLIAALLVICIHTSPLITFSVNADFFLTRIVARIAVPFFLMVSGFFVLPGYLFERSRDTHPLIQFFKKAAFLYAVAIIIYLPVNLYAGLFKGLDVADVIRMALFDGTFYHLWYLPAVILGALIVFLLSRRLPFHAVMVVSLFLYGIGLMGDSYFGAISGVPVLSTAYDAMFHVFSYTRNGLFYAPVFLTMGAWLGHSTRTCSMKMSAVGFAFSMMLMTVEGFALHHLGWQRHDSMYLALLPCMYFLYQLVMKWDRKPGPFLRSISTWIYLIHPLFIVVVRGAAKVTGLEDMLVQNSLIHYLAVSVLSVLFAVLIAKLPIFRKKKVFQKGRAWIELDRAALHHNVDALRALLPNGCELMPAIKTNAYGHGAVLISRELNCMGVNAFCVATVQEGAELRKNSVNGTILVLGYTHPRDFSLLRRYNLTQTVLDLSYAKVLDRYGKKISVHVKIDTGMSRLGERSEKIEEIIRIFQCKNLKIEGVFTHLCVADETSHESIKFTHTQAKAFYDVIAELHQHGFTCPKKHIVSSDGLLYYPELAENYARVGIALYGILSTRADTERCGISLEPVLSIKARIALVKDLFAGEAAGYGLQFVASQDNRIAVVAMGYGDGIPRSLSCGVGSVLIQGIKAPIAGRICMDQMLVDISNIPNVKSGDVAVIIGQSGNERITACDLAEQDGTISNEILSRLGERLERLLI</sequence>
<dbReference type="Pfam" id="PF01168">
    <property type="entry name" value="Ala_racemase_N"/>
    <property type="match status" value="1"/>
</dbReference>
<evidence type="ECO:0000313" key="9">
    <source>
        <dbReference type="EMBL" id="TCS74396.1"/>
    </source>
</evidence>
<keyword evidence="3 4" id="KW-0413">Isomerase</keyword>
<accession>A0A4R3K138</accession>
<feature type="transmembrane region" description="Helical" evidence="7">
    <location>
        <begin position="122"/>
        <end position="141"/>
    </location>
</feature>
<evidence type="ECO:0000256" key="5">
    <source>
        <dbReference type="PIRSR" id="PIRSR600821-50"/>
    </source>
</evidence>
<dbReference type="Pfam" id="PF01757">
    <property type="entry name" value="Acyl_transf_3"/>
    <property type="match status" value="1"/>
</dbReference>
<dbReference type="GO" id="GO:0008784">
    <property type="term" value="F:alanine racemase activity"/>
    <property type="evidence" value="ECO:0007669"/>
    <property type="project" value="UniProtKB-UniRule"/>
</dbReference>
<dbReference type="Gene3D" id="2.40.37.10">
    <property type="entry name" value="Lyase, Ornithine Decarboxylase, Chain A, domain 1"/>
    <property type="match status" value="1"/>
</dbReference>
<dbReference type="EMBL" id="SLZZ01000039">
    <property type="protein sequence ID" value="TCS74396.1"/>
    <property type="molecule type" value="Genomic_DNA"/>
</dbReference>
<proteinExistence type="inferred from homology"/>
<evidence type="ECO:0000256" key="2">
    <source>
        <dbReference type="ARBA" id="ARBA00022898"/>
    </source>
</evidence>